<feature type="signal peptide" evidence="10">
    <location>
        <begin position="1"/>
        <end position="23"/>
    </location>
</feature>
<dbReference type="AlphaFoldDB" id="A0A1J0R413"/>
<dbReference type="VEuPathDB" id="TriTrypDB:Tb1125.Tb10.v4.0145"/>
<dbReference type="EMBL" id="KX698616">
    <property type="protein sequence ID" value="APD72572.1"/>
    <property type="molecule type" value="Genomic_DNA"/>
</dbReference>
<evidence type="ECO:0000256" key="8">
    <source>
        <dbReference type="ARBA" id="ARBA00023288"/>
    </source>
</evidence>
<feature type="domain" description="Trypanosome variant surface glycoprotein C-terminal" evidence="11">
    <location>
        <begin position="409"/>
        <end position="463"/>
    </location>
</feature>
<evidence type="ECO:0000313" key="13">
    <source>
        <dbReference type="EMBL" id="APD72572.1"/>
    </source>
</evidence>
<dbReference type="InterPro" id="IPR019609">
    <property type="entry name" value="Variant_surf_glycoprt_trypan_C"/>
</dbReference>
<dbReference type="VEuPathDB" id="TriTrypDB:Tb427_000079100"/>
<dbReference type="GO" id="GO:0005886">
    <property type="term" value="C:plasma membrane"/>
    <property type="evidence" value="ECO:0007669"/>
    <property type="project" value="UniProtKB-SubCell"/>
</dbReference>
<keyword evidence="5 10" id="KW-0732">Signal</keyword>
<dbReference type="InterPro" id="IPR025932">
    <property type="entry name" value="Trypano_VSG_B_N_dom"/>
</dbReference>
<sequence>MDLLTAFLVAALLLGVQTGPVSAAVSAGQNSVTFEALCRLITLAKSQIVVPPKVSTQAAELAKLRKLNMSVSDKKWRELFHDTSSPGKYHEKIPEGMPAGTNWQQHWQSWVEAEKALQTAAEDADLKEAGITTAAAGALALARHRINELANEAERVAQQTTEAADVSAALDNGAAQKTLRHAAFGADVADESTATLDNIFGGKNNHARSATCEAGTGEKKARTVAAAIACACLDDNRDAVAAACHPKHSAAEDWNGGTVSLNNLQTMVAYCPKGKRITLTAADLTTAIRAVEDKITIISSDGYLGAAINNCDGTTATGLCVKFNNYATNPDESTAKLPWIGGLKTLAQNLAQREINNHKATAATDKIKKNIAAVKFAVSAAVEYTKLKASASTLSKPSSGATQAQQTVCASKGTKTTCTAANCKWDGKNETDGECKTKDGQGTTNAAGAQGAETEGQDGKTNTNTTASNSFVINKTPLWLAVLLF</sequence>
<comment type="function">
    <text evidence="1">VSG forms a coat on the surface of the parasite. The trypanosome evades the immune response of the host by expressing a series of antigenically distinct VSGs from an estimated 1000 VSG genes.</text>
</comment>
<comment type="subcellular location">
    <subcellularLocation>
        <location evidence="2">Cell membrane</location>
        <topology evidence="2">Lipid-anchor</topology>
        <topology evidence="2">GPI-anchor</topology>
    </subcellularLocation>
</comment>
<dbReference type="GO" id="GO:0098552">
    <property type="term" value="C:side of membrane"/>
    <property type="evidence" value="ECO:0007669"/>
    <property type="project" value="UniProtKB-KW"/>
</dbReference>
<dbReference type="Pfam" id="PF10659">
    <property type="entry name" value="Trypan_glycop_C"/>
    <property type="match status" value="1"/>
</dbReference>
<keyword evidence="3" id="KW-1003">Cell membrane</keyword>
<evidence type="ECO:0000256" key="1">
    <source>
        <dbReference type="ARBA" id="ARBA00002523"/>
    </source>
</evidence>
<dbReference type="InterPro" id="IPR027446">
    <property type="entry name" value="VSG_C_dom_sf"/>
</dbReference>
<evidence type="ECO:0000256" key="3">
    <source>
        <dbReference type="ARBA" id="ARBA00022475"/>
    </source>
</evidence>
<feature type="region of interest" description="Disordered" evidence="9">
    <location>
        <begin position="429"/>
        <end position="467"/>
    </location>
</feature>
<proteinExistence type="predicted"/>
<keyword evidence="4" id="KW-0336">GPI-anchor</keyword>
<evidence type="ECO:0000256" key="2">
    <source>
        <dbReference type="ARBA" id="ARBA00004609"/>
    </source>
</evidence>
<evidence type="ECO:0000256" key="9">
    <source>
        <dbReference type="SAM" id="MobiDB-lite"/>
    </source>
</evidence>
<feature type="compositionally biased region" description="Low complexity" evidence="9">
    <location>
        <begin position="440"/>
        <end position="454"/>
    </location>
</feature>
<accession>A0A1J0R413</accession>
<evidence type="ECO:0000259" key="12">
    <source>
        <dbReference type="Pfam" id="PF13206"/>
    </source>
</evidence>
<feature type="compositionally biased region" description="Basic and acidic residues" evidence="9">
    <location>
        <begin position="429"/>
        <end position="439"/>
    </location>
</feature>
<feature type="chain" id="PRO_5011977879" evidence="10">
    <location>
        <begin position="24"/>
        <end position="485"/>
    </location>
</feature>
<evidence type="ECO:0000256" key="10">
    <source>
        <dbReference type="SAM" id="SignalP"/>
    </source>
</evidence>
<organism evidence="13">
    <name type="scientific">Trypanosoma brucei</name>
    <dbReference type="NCBI Taxonomy" id="5691"/>
    <lineage>
        <taxon>Eukaryota</taxon>
        <taxon>Discoba</taxon>
        <taxon>Euglenozoa</taxon>
        <taxon>Kinetoplastea</taxon>
        <taxon>Metakinetoplastina</taxon>
        <taxon>Trypanosomatida</taxon>
        <taxon>Trypanosomatidae</taxon>
        <taxon>Trypanosoma</taxon>
    </lineage>
</organism>
<evidence type="ECO:0000256" key="7">
    <source>
        <dbReference type="ARBA" id="ARBA00023180"/>
    </source>
</evidence>
<dbReference type="Pfam" id="PF13206">
    <property type="entry name" value="VSG_B"/>
    <property type="match status" value="1"/>
</dbReference>
<name>A0A1J0R413_9TRYP</name>
<evidence type="ECO:0000256" key="6">
    <source>
        <dbReference type="ARBA" id="ARBA00023136"/>
    </source>
</evidence>
<dbReference type="SUPFAM" id="SSF118251">
    <property type="entry name" value="Variant surface glycoprotein MITAT 1.2, VSG 221, C-terminal domain"/>
    <property type="match status" value="1"/>
</dbReference>
<evidence type="ECO:0000256" key="5">
    <source>
        <dbReference type="ARBA" id="ARBA00022729"/>
    </source>
</evidence>
<dbReference type="VEuPathDB" id="TriTrypDB:Tb10.v4.0100"/>
<feature type="domain" description="Trypanosome variant surface glycoprotein B-type N-terminal" evidence="12">
    <location>
        <begin position="21"/>
        <end position="369"/>
    </location>
</feature>
<protein>
    <submittedName>
        <fullName evidence="13">Variant surface glycoprotein 1125.17</fullName>
    </submittedName>
</protein>
<evidence type="ECO:0000256" key="4">
    <source>
        <dbReference type="ARBA" id="ARBA00022622"/>
    </source>
</evidence>
<keyword evidence="6" id="KW-0472">Membrane</keyword>
<keyword evidence="8" id="KW-0449">Lipoprotein</keyword>
<reference evidence="13" key="1">
    <citation type="submission" date="2016-08" db="EMBL/GenBank/DDBJ databases">
        <title>VSG repertoire of Trypanosoma brucei EATRO 1125.</title>
        <authorList>
            <person name="Cross G.A."/>
        </authorList>
    </citation>
    <scope>NUCLEOTIDE SEQUENCE</scope>
    <source>
        <strain evidence="13">EATRO 1125</strain>
    </source>
</reference>
<evidence type="ECO:0000259" key="11">
    <source>
        <dbReference type="Pfam" id="PF10659"/>
    </source>
</evidence>
<keyword evidence="7" id="KW-0325">Glycoprotein</keyword>